<dbReference type="InterPro" id="IPR007048">
    <property type="entry name" value="IraD/Gp25-like"/>
</dbReference>
<dbReference type="Proteomes" id="UP000184543">
    <property type="component" value="Unassembled WGS sequence"/>
</dbReference>
<evidence type="ECO:0000313" key="2">
    <source>
        <dbReference type="EMBL" id="SHJ79055.1"/>
    </source>
</evidence>
<evidence type="ECO:0000259" key="1">
    <source>
        <dbReference type="Pfam" id="PF04965"/>
    </source>
</evidence>
<gene>
    <name evidence="2" type="ORF">SAMN04488513_10910</name>
</gene>
<accession>A0A1M6M6F6</accession>
<keyword evidence="3" id="KW-1185">Reference proteome</keyword>
<proteinExistence type="predicted"/>
<dbReference type="EMBL" id="FQYU01000009">
    <property type="protein sequence ID" value="SHJ79055.1"/>
    <property type="molecule type" value="Genomic_DNA"/>
</dbReference>
<dbReference type="RefSeq" id="WP_072995085.1">
    <property type="nucleotide sequence ID" value="NZ_FQYU01000009.1"/>
</dbReference>
<organism evidence="2 3">
    <name type="scientific">Pseudozobellia thermophila</name>
    <dbReference type="NCBI Taxonomy" id="192903"/>
    <lineage>
        <taxon>Bacteria</taxon>
        <taxon>Pseudomonadati</taxon>
        <taxon>Bacteroidota</taxon>
        <taxon>Flavobacteriia</taxon>
        <taxon>Flavobacteriales</taxon>
        <taxon>Flavobacteriaceae</taxon>
        <taxon>Pseudozobellia</taxon>
    </lineage>
</organism>
<name>A0A1M6M6F6_9FLAO</name>
<reference evidence="3" key="1">
    <citation type="submission" date="2016-11" db="EMBL/GenBank/DDBJ databases">
        <authorList>
            <person name="Varghese N."/>
            <person name="Submissions S."/>
        </authorList>
    </citation>
    <scope>NUCLEOTIDE SEQUENCE [LARGE SCALE GENOMIC DNA]</scope>
    <source>
        <strain evidence="3">DSM 19858</strain>
    </source>
</reference>
<evidence type="ECO:0000313" key="3">
    <source>
        <dbReference type="Proteomes" id="UP000184543"/>
    </source>
</evidence>
<dbReference type="Gene3D" id="3.10.450.40">
    <property type="match status" value="1"/>
</dbReference>
<protein>
    <recommendedName>
        <fullName evidence="1">IraD/Gp25-like domain-containing protein</fullName>
    </recommendedName>
</protein>
<sequence length="144" mass="16225">MAKEENERIDNKGFLGRGWKFPVTFARGNNGVALVQHEQDVKESLIILLTTIRGSRLLRPGYGTSVRTLIFEPLDANTATYISEEIKKAILVHEPRVFVDKVEALQQSLNGTLKVTIDYTIISSNTRSNLVFPFYLNEGTNILE</sequence>
<dbReference type="AlphaFoldDB" id="A0A1M6M6F6"/>
<dbReference type="STRING" id="192903.SAMN04488513_10910"/>
<feature type="domain" description="IraD/Gp25-like" evidence="1">
    <location>
        <begin position="36"/>
        <end position="125"/>
    </location>
</feature>
<dbReference type="Pfam" id="PF04965">
    <property type="entry name" value="GPW_gp25"/>
    <property type="match status" value="1"/>
</dbReference>
<dbReference type="SUPFAM" id="SSF160719">
    <property type="entry name" value="gpW/gp25-like"/>
    <property type="match status" value="1"/>
</dbReference>